<comment type="caution">
    <text evidence="10">The sequence shown here is derived from an EMBL/GenBank/DDBJ whole genome shotgun (WGS) entry which is preliminary data.</text>
</comment>
<feature type="short sequence motif" description="HXXXXD motif" evidence="9">
    <location>
        <begin position="375"/>
        <end position="380"/>
    </location>
</feature>
<dbReference type="EMBL" id="LJRC01000001">
    <property type="protein sequence ID" value="KPY42066.1"/>
    <property type="molecule type" value="Genomic_DNA"/>
</dbReference>
<evidence type="ECO:0000256" key="1">
    <source>
        <dbReference type="ARBA" id="ARBA00022475"/>
    </source>
</evidence>
<dbReference type="PANTHER" id="PTHR30606">
    <property type="entry name" value="LIPID A BIOSYNTHESIS LAUROYL ACYLTRANSFERASE"/>
    <property type="match status" value="1"/>
</dbReference>
<evidence type="ECO:0000256" key="6">
    <source>
        <dbReference type="ARBA" id="ARBA00022989"/>
    </source>
</evidence>
<evidence type="ECO:0000256" key="8">
    <source>
        <dbReference type="ARBA" id="ARBA00023315"/>
    </source>
</evidence>
<accession>A0A0P9YET0</accession>
<comment type="pathway">
    <text evidence="9">Glycolipid biosynthesis; KDO(2)-lipid A biosynthesis; KDO(2)-lipid A from CMP-3-deoxy-D-manno-octulosonate and lipid IV(A): step 3/4.</text>
</comment>
<comment type="pathway">
    <text evidence="9">Bacterial outer membrane biogenesis; lipopolysaccharide biosynthesis.</text>
</comment>
<keyword evidence="5 9" id="KW-0448">Lipopolysaccharide biosynthesis</keyword>
<evidence type="ECO:0000256" key="3">
    <source>
        <dbReference type="ARBA" id="ARBA00022679"/>
    </source>
</evidence>
<sequence>MLAENPCLGIALDTCQRSTAHWAVHMDVSIGQKFRTGTDRSNHYQIATLGINLLATTYRRRDYAGWLDGRFRRFFRNLFWRFGFDRVQHALTGAGRRQHRQIDCDGGGDVFDAVGADRQGTQAMLATDAHQPRQVHRALVGRKFVQSQDQRRVAEEVGRLRDLGRQLPVKRFKIGSGQLHHRDGKHAALELKYRFRVLRFNLAHGRLTQQLVAKSAETYNENARRPQAGRTDVECAAFVLTEAQMDRPRFNARFLHPRFWPLWLGLGLLWLIVQLPFRVLLVIGRLLGAVMYRVATDRKYIASRNLELCFPQMSAAERKRLLKENFASTGIAFFEMAMSWWWSKQRLARLAHVEGLEHLQNAQQKGEGVILMALHFTTLEIGAALLGQQHTIDGMYREHRNPLFDFVQRRGRERHNLDSLAVEREDVRGMLKLLRAGRAIWYAPDQDYGAKQSVFVPLFGIQAATVTATSKFAKLGRAKVVPFTQQRLADGSGYRLVIHPPMQDFPGESDEADCLRINQWVESAITECPSQYLWAHRRFKSRPAGEPKLYRKHK</sequence>
<keyword evidence="8 9" id="KW-0012">Acyltransferase</keyword>
<protein>
    <recommendedName>
        <fullName evidence="9">Lipid A biosynthesis acyltransferase</fullName>
        <ecNumber evidence="9">2.3.1.241</ecNumber>
    </recommendedName>
    <alternativeName>
        <fullName evidence="9">Kdo(2)-lipid IV(A) acyltransferase</fullName>
    </alternativeName>
</protein>
<evidence type="ECO:0000256" key="7">
    <source>
        <dbReference type="ARBA" id="ARBA00023136"/>
    </source>
</evidence>
<dbReference type="InterPro" id="IPR011920">
    <property type="entry name" value="Lipid_A_LpxL_LpxP"/>
</dbReference>
<evidence type="ECO:0000256" key="2">
    <source>
        <dbReference type="ARBA" id="ARBA00022519"/>
    </source>
</evidence>
<evidence type="ECO:0000313" key="11">
    <source>
        <dbReference type="Proteomes" id="UP000050562"/>
    </source>
</evidence>
<evidence type="ECO:0000256" key="4">
    <source>
        <dbReference type="ARBA" id="ARBA00022692"/>
    </source>
</evidence>
<dbReference type="GO" id="GO:0005886">
    <property type="term" value="C:plasma membrane"/>
    <property type="evidence" value="ECO:0007669"/>
    <property type="project" value="UniProtKB-SubCell"/>
</dbReference>
<dbReference type="AlphaFoldDB" id="A0A0P9YET0"/>
<dbReference type="CDD" id="cd07984">
    <property type="entry name" value="LPLAT_LABLAT-like"/>
    <property type="match status" value="1"/>
</dbReference>
<evidence type="ECO:0000256" key="9">
    <source>
        <dbReference type="HAMAP-Rule" id="MF_01942"/>
    </source>
</evidence>
<dbReference type="GO" id="GO:0008913">
    <property type="term" value="F:Kdo2-lipid IVA acyltransferase activity"/>
    <property type="evidence" value="ECO:0007669"/>
    <property type="project" value="UniProtKB-EC"/>
</dbReference>
<proteinExistence type="inferred from homology"/>
<feature type="transmembrane region" description="Helical" evidence="9">
    <location>
        <begin position="260"/>
        <end position="283"/>
    </location>
</feature>
<name>A0A0P9YET0_9PSED</name>
<comment type="catalytic activity">
    <reaction evidence="9">
        <text>an alpha-Kdo-(2-&gt;4)-alpha-Kdo-(2-&gt;6)-lipid IVA + a fatty acyl-[ACP] = an alpha-Kdo-(2-&gt;4)-alpha-Kdo-(2-&gt;6)-(acyl)-lipid IVA + holo-[ACP]</text>
        <dbReference type="Rhea" id="RHEA:69396"/>
        <dbReference type="Rhea" id="RHEA-COMP:9685"/>
        <dbReference type="Rhea" id="RHEA-COMP:14125"/>
        <dbReference type="ChEBI" id="CHEBI:64479"/>
        <dbReference type="ChEBI" id="CHEBI:138651"/>
        <dbReference type="ChEBI" id="CHEBI:176429"/>
        <dbReference type="ChEBI" id="CHEBI:176430"/>
        <dbReference type="EC" id="2.3.1.241"/>
    </reaction>
</comment>
<keyword evidence="7 9" id="KW-0472">Membrane</keyword>
<dbReference type="NCBIfam" id="NF004191">
    <property type="entry name" value="PRK05646.1"/>
    <property type="match status" value="1"/>
</dbReference>
<dbReference type="UniPathway" id="UPA00360">
    <property type="reaction ID" value="UER00485"/>
</dbReference>
<dbReference type="EC" id="2.3.1.241" evidence="9"/>
<evidence type="ECO:0000256" key="5">
    <source>
        <dbReference type="ARBA" id="ARBA00022985"/>
    </source>
</evidence>
<comment type="subcellular location">
    <subcellularLocation>
        <location evidence="9">Cell inner membrane</location>
        <topology evidence="9">Single-pass membrane protein</topology>
    </subcellularLocation>
</comment>
<dbReference type="PATRIC" id="fig|251707.3.peg.4481"/>
<organism evidence="10 11">
    <name type="scientific">Pseudomonas syringae pv. primulae</name>
    <dbReference type="NCBI Taxonomy" id="251707"/>
    <lineage>
        <taxon>Bacteria</taxon>
        <taxon>Pseudomonadati</taxon>
        <taxon>Pseudomonadota</taxon>
        <taxon>Gammaproteobacteria</taxon>
        <taxon>Pseudomonadales</taxon>
        <taxon>Pseudomonadaceae</taxon>
        <taxon>Pseudomonas</taxon>
    </lineage>
</organism>
<keyword evidence="3 9" id="KW-0808">Transferase</keyword>
<dbReference type="GO" id="GO:0009245">
    <property type="term" value="P:lipid A biosynthetic process"/>
    <property type="evidence" value="ECO:0007669"/>
    <property type="project" value="InterPro"/>
</dbReference>
<dbReference type="NCBIfam" id="TIGR02207">
    <property type="entry name" value="lipid_A_htrB"/>
    <property type="match status" value="1"/>
</dbReference>
<gene>
    <name evidence="9" type="primary">lpxL</name>
    <name evidence="10" type="ORF">ALO52_04962</name>
</gene>
<keyword evidence="6 9" id="KW-1133">Transmembrane helix</keyword>
<dbReference type="UniPathway" id="UPA00030"/>
<dbReference type="Pfam" id="PF03279">
    <property type="entry name" value="Lip_A_acyltrans"/>
    <property type="match status" value="1"/>
</dbReference>
<dbReference type="HAMAP" id="MF_01942">
    <property type="entry name" value="Lipid_A_LpxL_LpxP"/>
    <property type="match status" value="1"/>
</dbReference>
<keyword evidence="1 9" id="KW-1003">Cell membrane</keyword>
<reference evidence="10 11" key="1">
    <citation type="submission" date="2015-09" db="EMBL/GenBank/DDBJ databases">
        <title>Genome announcement of multiple Pseudomonas syringae strains.</title>
        <authorList>
            <person name="Thakur S."/>
            <person name="Wang P.W."/>
            <person name="Gong Y."/>
            <person name="Weir B.S."/>
            <person name="Guttman D.S."/>
        </authorList>
    </citation>
    <scope>NUCLEOTIDE SEQUENCE [LARGE SCALE GENOMIC DNA]</scope>
    <source>
        <strain evidence="10 11">ICMP3956</strain>
    </source>
</reference>
<comment type="similarity">
    <text evidence="9">Belongs to the LpxL/LpxM/LpxP family.</text>
</comment>
<dbReference type="GO" id="GO:0009103">
    <property type="term" value="P:lipopolysaccharide biosynthetic process"/>
    <property type="evidence" value="ECO:0007669"/>
    <property type="project" value="UniProtKB-UniRule"/>
</dbReference>
<keyword evidence="2 9" id="KW-0997">Cell inner membrane</keyword>
<comment type="function">
    <text evidence="9">Catalyzes the transfer of an acyl chain from an acyl-[acyl-carrier-protein] (ACP) to a Kdo(2)-lipid IV(A) to form a Kdo(2)-(acyl)-lipid IV(A).</text>
</comment>
<evidence type="ECO:0000313" key="10">
    <source>
        <dbReference type="EMBL" id="KPY42066.1"/>
    </source>
</evidence>
<keyword evidence="4 9" id="KW-0812">Transmembrane</keyword>
<dbReference type="Proteomes" id="UP000050562">
    <property type="component" value="Unassembled WGS sequence"/>
</dbReference>
<dbReference type="InterPro" id="IPR004960">
    <property type="entry name" value="LipA_acyltrans"/>
</dbReference>
<dbReference type="GO" id="GO:0036104">
    <property type="term" value="P:Kdo2-lipid A biosynthetic process"/>
    <property type="evidence" value="ECO:0007669"/>
    <property type="project" value="UniProtKB-UniRule"/>
</dbReference>
<dbReference type="PANTHER" id="PTHR30606:SF9">
    <property type="entry name" value="LIPID A BIOSYNTHESIS LAUROYLTRANSFERASE"/>
    <property type="match status" value="1"/>
</dbReference>